<gene>
    <name evidence="1" type="ORF">GGE66_004425</name>
</gene>
<evidence type="ECO:0000313" key="2">
    <source>
        <dbReference type="Proteomes" id="UP000517187"/>
    </source>
</evidence>
<reference evidence="1 2" key="1">
    <citation type="submission" date="2020-08" db="EMBL/GenBank/DDBJ databases">
        <title>Genomic Encyclopedia of Type Strains, Phase IV (KMG-V): Genome sequencing to study the core and pangenomes of soil and plant-associated prokaryotes.</title>
        <authorList>
            <person name="Whitman W."/>
        </authorList>
    </citation>
    <scope>NUCLEOTIDE SEQUENCE [LARGE SCALE GENOMIC DNA]</scope>
    <source>
        <strain evidence="1 2">SEMIA 4011</strain>
    </source>
</reference>
<protein>
    <submittedName>
        <fullName evidence="1">Uncharacterized protein</fullName>
    </submittedName>
</protein>
<sequence>MSEGGAAACLKVTIDALVSSPYLLPIDTQSDDSKR</sequence>
<accession>A0A7X0DUC1</accession>
<proteinExistence type="predicted"/>
<dbReference type="Proteomes" id="UP000517187">
    <property type="component" value="Unassembled WGS sequence"/>
</dbReference>
<organism evidence="1 2">
    <name type="scientific">Rhizobium leguminosarum</name>
    <dbReference type="NCBI Taxonomy" id="384"/>
    <lineage>
        <taxon>Bacteria</taxon>
        <taxon>Pseudomonadati</taxon>
        <taxon>Pseudomonadota</taxon>
        <taxon>Alphaproteobacteria</taxon>
        <taxon>Hyphomicrobiales</taxon>
        <taxon>Rhizobiaceae</taxon>
        <taxon>Rhizobium/Agrobacterium group</taxon>
        <taxon>Rhizobium</taxon>
    </lineage>
</organism>
<evidence type="ECO:0000313" key="1">
    <source>
        <dbReference type="EMBL" id="MBB6223435.1"/>
    </source>
</evidence>
<dbReference type="AlphaFoldDB" id="A0A7X0DUC1"/>
<name>A0A7X0DUC1_RHILE</name>
<dbReference type="EMBL" id="JACIIJ010000011">
    <property type="protein sequence ID" value="MBB6223435.1"/>
    <property type="molecule type" value="Genomic_DNA"/>
</dbReference>
<comment type="caution">
    <text evidence="1">The sequence shown here is derived from an EMBL/GenBank/DDBJ whole genome shotgun (WGS) entry which is preliminary data.</text>
</comment>